<dbReference type="Proteomes" id="UP000261905">
    <property type="component" value="Unassembled WGS sequence"/>
</dbReference>
<name>A0A371PP82_9BACL</name>
<dbReference type="InterPro" id="IPR009061">
    <property type="entry name" value="DNA-bd_dom_put_sf"/>
</dbReference>
<dbReference type="OrthoDB" id="9811174at2"/>
<keyword evidence="1" id="KW-0238">DNA-binding</keyword>
<evidence type="ECO:0000259" key="2">
    <source>
        <dbReference type="PROSITE" id="PS50937"/>
    </source>
</evidence>
<dbReference type="SUPFAM" id="SSF46955">
    <property type="entry name" value="Putative DNA-binding domain"/>
    <property type="match status" value="1"/>
</dbReference>
<comment type="caution">
    <text evidence="3">The sequence shown here is derived from an EMBL/GenBank/DDBJ whole genome shotgun (WGS) entry which is preliminary data.</text>
</comment>
<accession>A0A371PP82</accession>
<dbReference type="SMART" id="SM00422">
    <property type="entry name" value="HTH_MERR"/>
    <property type="match status" value="1"/>
</dbReference>
<gene>
    <name evidence="3" type="ORF">DX130_12310</name>
</gene>
<evidence type="ECO:0000313" key="3">
    <source>
        <dbReference type="EMBL" id="REK77735.1"/>
    </source>
</evidence>
<dbReference type="Pfam" id="PF13411">
    <property type="entry name" value="MerR_1"/>
    <property type="match status" value="1"/>
</dbReference>
<sequence>MGYTISQIAEITGLTAHTLRYYDKQGLLPFVDRDKVGNRAFKESDLQWLAIITCLKKSGMPVKKIRQYMDWCMEGDVTLKERLEAFEAHKKFVTDKIAELEEYMHKIDYKIWYYKTAIDLGTESVISQTNCVWTFDKKDKT</sequence>
<dbReference type="RefSeq" id="WP_116045556.1">
    <property type="nucleotide sequence ID" value="NZ_QUBQ01000001.1"/>
</dbReference>
<dbReference type="InterPro" id="IPR047057">
    <property type="entry name" value="MerR_fam"/>
</dbReference>
<reference evidence="3 4" key="1">
    <citation type="submission" date="2018-08" db="EMBL/GenBank/DDBJ databases">
        <title>Paenibacillus sp. M4BSY-1, whole genome shotgun sequence.</title>
        <authorList>
            <person name="Tuo L."/>
        </authorList>
    </citation>
    <scope>NUCLEOTIDE SEQUENCE [LARGE SCALE GENOMIC DNA]</scope>
    <source>
        <strain evidence="3 4">M4BSY-1</strain>
    </source>
</reference>
<dbReference type="PANTHER" id="PTHR30204:SF82">
    <property type="entry name" value="TRANSCRIPTIONAL REGULATOR, MERR FAMILY"/>
    <property type="match status" value="1"/>
</dbReference>
<dbReference type="AlphaFoldDB" id="A0A371PP82"/>
<dbReference type="CDD" id="cd01109">
    <property type="entry name" value="HTH_YyaN"/>
    <property type="match status" value="1"/>
</dbReference>
<evidence type="ECO:0000313" key="4">
    <source>
        <dbReference type="Proteomes" id="UP000261905"/>
    </source>
</evidence>
<dbReference type="InterPro" id="IPR000551">
    <property type="entry name" value="MerR-type_HTH_dom"/>
</dbReference>
<organism evidence="3 4">
    <name type="scientific">Paenibacillus paeoniae</name>
    <dbReference type="NCBI Taxonomy" id="2292705"/>
    <lineage>
        <taxon>Bacteria</taxon>
        <taxon>Bacillati</taxon>
        <taxon>Bacillota</taxon>
        <taxon>Bacilli</taxon>
        <taxon>Bacillales</taxon>
        <taxon>Paenibacillaceae</taxon>
        <taxon>Paenibacillus</taxon>
    </lineage>
</organism>
<dbReference type="GO" id="GO:0003700">
    <property type="term" value="F:DNA-binding transcription factor activity"/>
    <property type="evidence" value="ECO:0007669"/>
    <property type="project" value="InterPro"/>
</dbReference>
<dbReference type="Gene3D" id="1.10.1660.10">
    <property type="match status" value="1"/>
</dbReference>
<proteinExistence type="predicted"/>
<protein>
    <submittedName>
        <fullName evidence="3">MerR family transcriptional regulator</fullName>
    </submittedName>
</protein>
<dbReference type="PROSITE" id="PS00552">
    <property type="entry name" value="HTH_MERR_1"/>
    <property type="match status" value="1"/>
</dbReference>
<dbReference type="PRINTS" id="PR00040">
    <property type="entry name" value="HTHMERR"/>
</dbReference>
<feature type="domain" description="HTH merR-type" evidence="2">
    <location>
        <begin position="1"/>
        <end position="71"/>
    </location>
</feature>
<dbReference type="EMBL" id="QUBQ01000001">
    <property type="protein sequence ID" value="REK77735.1"/>
    <property type="molecule type" value="Genomic_DNA"/>
</dbReference>
<dbReference type="PANTHER" id="PTHR30204">
    <property type="entry name" value="REDOX-CYCLING DRUG-SENSING TRANSCRIPTIONAL ACTIVATOR SOXR"/>
    <property type="match status" value="1"/>
</dbReference>
<keyword evidence="4" id="KW-1185">Reference proteome</keyword>
<dbReference type="PROSITE" id="PS50937">
    <property type="entry name" value="HTH_MERR_2"/>
    <property type="match status" value="1"/>
</dbReference>
<evidence type="ECO:0000256" key="1">
    <source>
        <dbReference type="ARBA" id="ARBA00023125"/>
    </source>
</evidence>
<dbReference type="GO" id="GO:0003677">
    <property type="term" value="F:DNA binding"/>
    <property type="evidence" value="ECO:0007669"/>
    <property type="project" value="UniProtKB-KW"/>
</dbReference>